<organism evidence="1 2">
    <name type="scientific">Candidatus Methylumidiphilus alinenensis</name>
    <dbReference type="NCBI Taxonomy" id="2202197"/>
    <lineage>
        <taxon>Bacteria</taxon>
        <taxon>Pseudomonadati</taxon>
        <taxon>Pseudomonadota</taxon>
        <taxon>Gammaproteobacteria</taxon>
        <taxon>Methylococcales</taxon>
        <taxon>Candidatus Methylumidiphilus</taxon>
    </lineage>
</organism>
<evidence type="ECO:0000313" key="2">
    <source>
        <dbReference type="Proteomes" id="UP000249396"/>
    </source>
</evidence>
<proteinExistence type="predicted"/>
<dbReference type="EMBL" id="QJPH01000399">
    <property type="protein sequence ID" value="PZN75135.1"/>
    <property type="molecule type" value="Genomic_DNA"/>
</dbReference>
<dbReference type="AlphaFoldDB" id="A0A2W4QSU4"/>
<reference evidence="1 2" key="1">
    <citation type="journal article" date="2018" name="Aquat. Microb. Ecol.">
        <title>Gammaproteobacterial methanotrophs dominate.</title>
        <authorList>
            <person name="Rissanen A.J."/>
            <person name="Saarenheimo J."/>
            <person name="Tiirola M."/>
            <person name="Peura S."/>
            <person name="Aalto S.L."/>
            <person name="Karvinen A."/>
            <person name="Nykanen H."/>
        </authorList>
    </citation>
    <scope>NUCLEOTIDE SEQUENCE [LARGE SCALE GENOMIC DNA]</scope>
    <source>
        <strain evidence="1">AMbin10</strain>
    </source>
</reference>
<dbReference type="Proteomes" id="UP000249396">
    <property type="component" value="Unassembled WGS sequence"/>
</dbReference>
<gene>
    <name evidence="1" type="ORF">DM484_19485</name>
</gene>
<protein>
    <submittedName>
        <fullName evidence="1">Addiction module antitoxin RelB</fullName>
    </submittedName>
</protein>
<evidence type="ECO:0000313" key="1">
    <source>
        <dbReference type="EMBL" id="PZN75135.1"/>
    </source>
</evidence>
<sequence>MNADPKIIIEEALKLDTHTRALIAEALLETLDYEEDFAISQEWMEEINRRCAAIDSGVAKLVDHESTMRQLRV</sequence>
<comment type="caution">
    <text evidence="1">The sequence shown here is derived from an EMBL/GenBank/DDBJ whole genome shotgun (WGS) entry which is preliminary data.</text>
</comment>
<name>A0A2W4QSU4_9GAMM</name>
<dbReference type="InterPro" id="IPR013406">
    <property type="entry name" value="CHP02574_addiction_mod"/>
</dbReference>
<dbReference type="Pfam" id="PF09720">
    <property type="entry name" value="Unstab_antitox"/>
    <property type="match status" value="1"/>
</dbReference>
<accession>A0A2W4QSU4</accession>